<dbReference type="Pfam" id="PF01927">
    <property type="entry name" value="Mut7-C"/>
    <property type="match status" value="1"/>
</dbReference>
<reference evidence="2" key="1">
    <citation type="journal article" date="2020" name="mSystems">
        <title>Genome- and Community-Level Interaction Insights into Carbon Utilization and Element Cycling Functions of Hydrothermarchaeota in Hydrothermal Sediment.</title>
        <authorList>
            <person name="Zhou Z."/>
            <person name="Liu Y."/>
            <person name="Xu W."/>
            <person name="Pan J."/>
            <person name="Luo Z.H."/>
            <person name="Li M."/>
        </authorList>
    </citation>
    <scope>NUCLEOTIDE SEQUENCE [LARGE SCALE GENOMIC DNA]</scope>
    <source>
        <strain evidence="2">HyVt-102</strain>
    </source>
</reference>
<feature type="domain" description="Mut7-C RNAse" evidence="1">
    <location>
        <begin position="1"/>
        <end position="139"/>
    </location>
</feature>
<sequence>MKFICDFMLGRLARWMRLLGYDTEYFREDHPDKLIVKAKAEARVILTRNSKLMELPGVVYIKSEIIHEQLRKVMEIFPPEGEPLSRCSLCNTPIQRIEKEKVKGRVPEYVYKTQNEFYYCPVCDKIYWQGTHIDLMKEFLKRVG</sequence>
<comment type="caution">
    <text evidence="2">The sequence shown here is derived from an EMBL/GenBank/DDBJ whole genome shotgun (WGS) entry which is preliminary data.</text>
</comment>
<evidence type="ECO:0000259" key="1">
    <source>
        <dbReference type="Pfam" id="PF01927"/>
    </source>
</evidence>
<dbReference type="InterPro" id="IPR002782">
    <property type="entry name" value="Mut7-C_RNAse_dom"/>
</dbReference>
<dbReference type="EMBL" id="DQWE01000230">
    <property type="protein sequence ID" value="HDI83096.1"/>
    <property type="molecule type" value="Genomic_DNA"/>
</dbReference>
<organism evidence="2">
    <name type="scientific">candidate division WOR-3 bacterium</name>
    <dbReference type="NCBI Taxonomy" id="2052148"/>
    <lineage>
        <taxon>Bacteria</taxon>
        <taxon>Bacteria division WOR-3</taxon>
    </lineage>
</organism>
<dbReference type="Proteomes" id="UP000885847">
    <property type="component" value="Unassembled WGS sequence"/>
</dbReference>
<protein>
    <recommendedName>
        <fullName evidence="1">Mut7-C RNAse domain-containing protein</fullName>
    </recommendedName>
</protein>
<dbReference type="AlphaFoldDB" id="A0A7C0VAL6"/>
<accession>A0A7C0VAL6</accession>
<evidence type="ECO:0000313" key="2">
    <source>
        <dbReference type="EMBL" id="HDI83096.1"/>
    </source>
</evidence>
<dbReference type="PANTHER" id="PTHR39081">
    <property type="entry name" value="MUT7-C DOMAIN-CONTAINING PROTEIN"/>
    <property type="match status" value="1"/>
</dbReference>
<proteinExistence type="predicted"/>
<gene>
    <name evidence="2" type="ORF">ENF18_04825</name>
</gene>
<dbReference type="PANTHER" id="PTHR39081:SF1">
    <property type="entry name" value="MUT7-C RNASE DOMAIN-CONTAINING PROTEIN"/>
    <property type="match status" value="1"/>
</dbReference>
<name>A0A7C0VAL6_UNCW3</name>